<reference evidence="1 2" key="1">
    <citation type="journal article" date="2018" name="PLoS Genet.">
        <title>Population sequencing reveals clonal diversity and ancestral inbreeding in the grapevine cultivar Chardonnay.</title>
        <authorList>
            <person name="Roach M.J."/>
            <person name="Johnson D.L."/>
            <person name="Bohlmann J."/>
            <person name="van Vuuren H.J."/>
            <person name="Jones S.J."/>
            <person name="Pretorius I.S."/>
            <person name="Schmidt S.A."/>
            <person name="Borneman A.R."/>
        </authorList>
    </citation>
    <scope>NUCLEOTIDE SEQUENCE [LARGE SCALE GENOMIC DNA]</scope>
    <source>
        <strain evidence="2">cv. Chardonnay</strain>
        <tissue evidence="1">Leaf</tissue>
    </source>
</reference>
<proteinExistence type="predicted"/>
<evidence type="ECO:0000313" key="1">
    <source>
        <dbReference type="EMBL" id="RVX16161.1"/>
    </source>
</evidence>
<gene>
    <name evidence="1" type="ORF">CK203_014604</name>
</gene>
<comment type="caution">
    <text evidence="1">The sequence shown here is derived from an EMBL/GenBank/DDBJ whole genome shotgun (WGS) entry which is preliminary data.</text>
</comment>
<dbReference type="Proteomes" id="UP000288805">
    <property type="component" value="Unassembled WGS sequence"/>
</dbReference>
<dbReference type="EMBL" id="QGNW01000016">
    <property type="protein sequence ID" value="RVX16161.1"/>
    <property type="molecule type" value="Genomic_DNA"/>
</dbReference>
<name>A0A438K4N7_VITVI</name>
<accession>A0A438K4N7</accession>
<protein>
    <submittedName>
        <fullName evidence="1">Uncharacterized protein</fullName>
    </submittedName>
</protein>
<organism evidence="1 2">
    <name type="scientific">Vitis vinifera</name>
    <name type="common">Grape</name>
    <dbReference type="NCBI Taxonomy" id="29760"/>
    <lineage>
        <taxon>Eukaryota</taxon>
        <taxon>Viridiplantae</taxon>
        <taxon>Streptophyta</taxon>
        <taxon>Embryophyta</taxon>
        <taxon>Tracheophyta</taxon>
        <taxon>Spermatophyta</taxon>
        <taxon>Magnoliopsida</taxon>
        <taxon>eudicotyledons</taxon>
        <taxon>Gunneridae</taxon>
        <taxon>Pentapetalae</taxon>
        <taxon>rosids</taxon>
        <taxon>Vitales</taxon>
        <taxon>Vitaceae</taxon>
        <taxon>Viteae</taxon>
        <taxon>Vitis</taxon>
    </lineage>
</organism>
<sequence length="98" mass="10626">MEMEVGVSNCLLKAQGRNNLRASTEIVILELPFKVQTDALDNALGGVRAIGSRSHQVKADLAGCEITRGWLRNQPLAAKWCPSRCEISQPSCAVAKFS</sequence>
<evidence type="ECO:0000313" key="2">
    <source>
        <dbReference type="Proteomes" id="UP000288805"/>
    </source>
</evidence>
<dbReference type="AlphaFoldDB" id="A0A438K4N7"/>